<keyword evidence="7" id="KW-1185">Reference proteome</keyword>
<dbReference type="EMBL" id="KL142368">
    <property type="protein sequence ID" value="KDR84357.1"/>
    <property type="molecule type" value="Genomic_DNA"/>
</dbReference>
<accession>A0A067TPV5</accession>
<dbReference type="GO" id="GO:0003700">
    <property type="term" value="F:DNA-binding transcription factor activity"/>
    <property type="evidence" value="ECO:0007669"/>
    <property type="project" value="InterPro"/>
</dbReference>
<dbReference type="OrthoDB" id="60033at2759"/>
<evidence type="ECO:0000259" key="5">
    <source>
        <dbReference type="SMART" id="SM00415"/>
    </source>
</evidence>
<dbReference type="Gene3D" id="1.10.10.10">
    <property type="entry name" value="Winged helix-like DNA-binding domain superfamily/Winged helix DNA-binding domain"/>
    <property type="match status" value="1"/>
</dbReference>
<dbReference type="PANTHER" id="PTHR10015">
    <property type="entry name" value="HEAT SHOCK TRANSCRIPTION FACTOR"/>
    <property type="match status" value="1"/>
</dbReference>
<evidence type="ECO:0000256" key="3">
    <source>
        <dbReference type="ARBA" id="ARBA00023242"/>
    </source>
</evidence>
<dbReference type="GO" id="GO:0043565">
    <property type="term" value="F:sequence-specific DNA binding"/>
    <property type="evidence" value="ECO:0007669"/>
    <property type="project" value="InterPro"/>
</dbReference>
<dbReference type="InterPro" id="IPR036390">
    <property type="entry name" value="WH_DNA-bd_sf"/>
</dbReference>
<comment type="similarity">
    <text evidence="4">Belongs to the HSF family.</text>
</comment>
<sequence length="101" mass="11640">MLEDVQNQAVVCWGPQKDCFIVKDINEFSKTVLPRFFQHSNFLSFVRQLNKYGFHKVKKTGFYQGDPVCTFINSMFLSSNFCYRPFGTSTFMAIGQELSTG</sequence>
<name>A0A067TPV5_GALM3</name>
<dbReference type="STRING" id="685588.A0A067TPV5"/>
<dbReference type="PANTHER" id="PTHR10015:SF361">
    <property type="entry name" value="TRANSCRIPTION FACTOR SKN7"/>
    <property type="match status" value="1"/>
</dbReference>
<protein>
    <recommendedName>
        <fullName evidence="5">HSF-type DNA-binding domain-containing protein</fullName>
    </recommendedName>
</protein>
<evidence type="ECO:0000256" key="2">
    <source>
        <dbReference type="ARBA" id="ARBA00023125"/>
    </source>
</evidence>
<comment type="subcellular location">
    <subcellularLocation>
        <location evidence="1">Nucleus</location>
    </subcellularLocation>
</comment>
<dbReference type="InterPro" id="IPR036388">
    <property type="entry name" value="WH-like_DNA-bd_sf"/>
</dbReference>
<feature type="domain" description="HSF-type DNA-binding" evidence="5">
    <location>
        <begin position="1"/>
        <end position="84"/>
    </location>
</feature>
<organism evidence="6 7">
    <name type="scientific">Galerina marginata (strain CBS 339.88)</name>
    <dbReference type="NCBI Taxonomy" id="685588"/>
    <lineage>
        <taxon>Eukaryota</taxon>
        <taxon>Fungi</taxon>
        <taxon>Dikarya</taxon>
        <taxon>Basidiomycota</taxon>
        <taxon>Agaricomycotina</taxon>
        <taxon>Agaricomycetes</taxon>
        <taxon>Agaricomycetidae</taxon>
        <taxon>Agaricales</taxon>
        <taxon>Agaricineae</taxon>
        <taxon>Strophariaceae</taxon>
        <taxon>Galerina</taxon>
    </lineage>
</organism>
<dbReference type="HOGENOM" id="CLU_144565_4_0_1"/>
<dbReference type="Proteomes" id="UP000027222">
    <property type="component" value="Unassembled WGS sequence"/>
</dbReference>
<evidence type="ECO:0000313" key="6">
    <source>
        <dbReference type="EMBL" id="KDR84357.1"/>
    </source>
</evidence>
<evidence type="ECO:0000313" key="7">
    <source>
        <dbReference type="Proteomes" id="UP000027222"/>
    </source>
</evidence>
<evidence type="ECO:0000256" key="4">
    <source>
        <dbReference type="RuleBase" id="RU004020"/>
    </source>
</evidence>
<dbReference type="GO" id="GO:0005634">
    <property type="term" value="C:nucleus"/>
    <property type="evidence" value="ECO:0007669"/>
    <property type="project" value="UniProtKB-SubCell"/>
</dbReference>
<keyword evidence="2" id="KW-0238">DNA-binding</keyword>
<dbReference type="SMART" id="SM00415">
    <property type="entry name" value="HSF"/>
    <property type="match status" value="1"/>
</dbReference>
<dbReference type="InterPro" id="IPR000232">
    <property type="entry name" value="HSF_DNA-bd"/>
</dbReference>
<gene>
    <name evidence="6" type="ORF">GALMADRAFT_56038</name>
</gene>
<dbReference type="Pfam" id="PF00447">
    <property type="entry name" value="HSF_DNA-bind"/>
    <property type="match status" value="1"/>
</dbReference>
<proteinExistence type="inferred from homology"/>
<reference evidence="7" key="1">
    <citation type="journal article" date="2014" name="Proc. Natl. Acad. Sci. U.S.A.">
        <title>Extensive sampling of basidiomycete genomes demonstrates inadequacy of the white-rot/brown-rot paradigm for wood decay fungi.</title>
        <authorList>
            <person name="Riley R."/>
            <person name="Salamov A.A."/>
            <person name="Brown D.W."/>
            <person name="Nagy L.G."/>
            <person name="Floudas D."/>
            <person name="Held B.W."/>
            <person name="Levasseur A."/>
            <person name="Lombard V."/>
            <person name="Morin E."/>
            <person name="Otillar R."/>
            <person name="Lindquist E.A."/>
            <person name="Sun H."/>
            <person name="LaButti K.M."/>
            <person name="Schmutz J."/>
            <person name="Jabbour D."/>
            <person name="Luo H."/>
            <person name="Baker S.E."/>
            <person name="Pisabarro A.G."/>
            <person name="Walton J.D."/>
            <person name="Blanchette R.A."/>
            <person name="Henrissat B."/>
            <person name="Martin F."/>
            <person name="Cullen D."/>
            <person name="Hibbett D.S."/>
            <person name="Grigoriev I.V."/>
        </authorList>
    </citation>
    <scope>NUCLEOTIDE SEQUENCE [LARGE SCALE GENOMIC DNA]</scope>
    <source>
        <strain evidence="7">CBS 339.88</strain>
    </source>
</reference>
<dbReference type="PRINTS" id="PR00056">
    <property type="entry name" value="HSFDOMAIN"/>
</dbReference>
<dbReference type="AlphaFoldDB" id="A0A067TPV5"/>
<dbReference type="SUPFAM" id="SSF46785">
    <property type="entry name" value="Winged helix' DNA-binding domain"/>
    <property type="match status" value="1"/>
</dbReference>
<evidence type="ECO:0000256" key="1">
    <source>
        <dbReference type="ARBA" id="ARBA00004123"/>
    </source>
</evidence>
<keyword evidence="3" id="KW-0539">Nucleus</keyword>